<gene>
    <name evidence="3" type="ORF">WLF18_08100</name>
</gene>
<evidence type="ECO:0000313" key="4">
    <source>
        <dbReference type="Proteomes" id="UP001386972"/>
    </source>
</evidence>
<accession>A0ABU8ZXI9</accession>
<dbReference type="EMBL" id="JBBNAW010000004">
    <property type="protein sequence ID" value="MEK2609063.1"/>
    <property type="molecule type" value="Genomic_DNA"/>
</dbReference>
<dbReference type="Proteomes" id="UP001386972">
    <property type="component" value="Unassembled WGS sequence"/>
</dbReference>
<protein>
    <submittedName>
        <fullName evidence="3">Single-stranded DNA-binding protein</fullName>
    </submittedName>
</protein>
<organism evidence="3 4">
    <name type="scientific">Pseudomonas shirazensis</name>
    <dbReference type="NCBI Taxonomy" id="2745494"/>
    <lineage>
        <taxon>Bacteria</taxon>
        <taxon>Pseudomonadati</taxon>
        <taxon>Pseudomonadota</taxon>
        <taxon>Gammaproteobacteria</taxon>
        <taxon>Pseudomonadales</taxon>
        <taxon>Pseudomonadaceae</taxon>
        <taxon>Pseudomonas</taxon>
    </lineage>
</organism>
<evidence type="ECO:0000256" key="2">
    <source>
        <dbReference type="PROSITE-ProRule" id="PRU00252"/>
    </source>
</evidence>
<comment type="caution">
    <text evidence="3">The sequence shown here is derived from an EMBL/GenBank/DDBJ whole genome shotgun (WGS) entry which is preliminary data.</text>
</comment>
<dbReference type="GO" id="GO:0003677">
    <property type="term" value="F:DNA binding"/>
    <property type="evidence" value="ECO:0007669"/>
    <property type="project" value="UniProtKB-KW"/>
</dbReference>
<reference evidence="3 4" key="1">
    <citation type="submission" date="2024-03" db="EMBL/GenBank/DDBJ databases">
        <title>Screening, Identification and Application of a Plant Lactobacillus Strain.</title>
        <authorList>
            <person name="Li Y.L."/>
        </authorList>
    </citation>
    <scope>NUCLEOTIDE SEQUENCE [LARGE SCALE GENOMIC DNA]</scope>
    <source>
        <strain evidence="3 4">JDB</strain>
    </source>
</reference>
<dbReference type="InterPro" id="IPR012340">
    <property type="entry name" value="NA-bd_OB-fold"/>
</dbReference>
<sequence>MDKKQTVIAFGGLAGFVNTDVELKKSPSGSEYVNVLLGQGKDNQGSPRPSFQITLFGKEARAFVQSIKKGDLVRFTSISLAPVIEQDKNHSIYFRLVGQTFEKIERTIC</sequence>
<evidence type="ECO:0000313" key="3">
    <source>
        <dbReference type="EMBL" id="MEK2609063.1"/>
    </source>
</evidence>
<dbReference type="RefSeq" id="WP_340611911.1">
    <property type="nucleotide sequence ID" value="NZ_JBBNAW010000004.1"/>
</dbReference>
<keyword evidence="1 2" id="KW-0238">DNA-binding</keyword>
<dbReference type="Gene3D" id="2.40.50.140">
    <property type="entry name" value="Nucleic acid-binding proteins"/>
    <property type="match status" value="1"/>
</dbReference>
<keyword evidence="4" id="KW-1185">Reference proteome</keyword>
<dbReference type="InterPro" id="IPR000424">
    <property type="entry name" value="Primosome_PriB/ssb"/>
</dbReference>
<dbReference type="SUPFAM" id="SSF50249">
    <property type="entry name" value="Nucleic acid-binding proteins"/>
    <property type="match status" value="1"/>
</dbReference>
<dbReference type="PROSITE" id="PS50935">
    <property type="entry name" value="SSB"/>
    <property type="match status" value="1"/>
</dbReference>
<evidence type="ECO:0000256" key="1">
    <source>
        <dbReference type="ARBA" id="ARBA00023125"/>
    </source>
</evidence>
<proteinExistence type="predicted"/>
<name>A0ABU8ZXI9_9PSED</name>
<dbReference type="Pfam" id="PF00436">
    <property type="entry name" value="SSB"/>
    <property type="match status" value="1"/>
</dbReference>